<keyword evidence="8" id="KW-1185">Reference proteome</keyword>
<organism evidence="5 7">
    <name type="scientific">Bacteroides finegoldii</name>
    <dbReference type="NCBI Taxonomy" id="338188"/>
    <lineage>
        <taxon>Bacteria</taxon>
        <taxon>Pseudomonadati</taxon>
        <taxon>Bacteroidota</taxon>
        <taxon>Bacteroidia</taxon>
        <taxon>Bacteroidales</taxon>
        <taxon>Bacteroidaceae</taxon>
        <taxon>Bacteroides</taxon>
    </lineage>
</organism>
<comment type="caution">
    <text evidence="5">The sequence shown here is derived from an EMBL/GenBank/DDBJ whole genome shotgun (WGS) entry which is preliminary data.</text>
</comment>
<evidence type="ECO:0000256" key="2">
    <source>
        <dbReference type="ARBA" id="ARBA00023125"/>
    </source>
</evidence>
<evidence type="ECO:0000256" key="3">
    <source>
        <dbReference type="ARBA" id="ARBA00023163"/>
    </source>
</evidence>
<evidence type="ECO:0000313" key="8">
    <source>
        <dbReference type="Proteomes" id="UP000440198"/>
    </source>
</evidence>
<evidence type="ECO:0000313" key="6">
    <source>
        <dbReference type="EMBL" id="KAA5253039.1"/>
    </source>
</evidence>
<feature type="domain" description="HTH araC/xylS-type" evidence="4">
    <location>
        <begin position="179"/>
        <end position="277"/>
    </location>
</feature>
<evidence type="ECO:0000313" key="5">
    <source>
        <dbReference type="EMBL" id="KAA5227387.1"/>
    </source>
</evidence>
<gene>
    <name evidence="6" type="ORF">F2Z09_18680</name>
    <name evidence="5" type="ORF">F2Z22_19510</name>
</gene>
<proteinExistence type="predicted"/>
<dbReference type="PANTHER" id="PTHR43280">
    <property type="entry name" value="ARAC-FAMILY TRANSCRIPTIONAL REGULATOR"/>
    <property type="match status" value="1"/>
</dbReference>
<keyword evidence="1" id="KW-0805">Transcription regulation</keyword>
<evidence type="ECO:0000256" key="1">
    <source>
        <dbReference type="ARBA" id="ARBA00023015"/>
    </source>
</evidence>
<dbReference type="Proteomes" id="UP000421791">
    <property type="component" value="Unassembled WGS sequence"/>
</dbReference>
<dbReference type="RefSeq" id="WP_149924001.1">
    <property type="nucleotide sequence ID" value="NZ_JADNLJ010000038.1"/>
</dbReference>
<evidence type="ECO:0000259" key="4">
    <source>
        <dbReference type="PROSITE" id="PS01124"/>
    </source>
</evidence>
<protein>
    <submittedName>
        <fullName evidence="5">Helix-turn-helix transcriptional regulator</fullName>
    </submittedName>
</protein>
<dbReference type="GO" id="GO:0043565">
    <property type="term" value="F:sequence-specific DNA binding"/>
    <property type="evidence" value="ECO:0007669"/>
    <property type="project" value="InterPro"/>
</dbReference>
<dbReference type="GO" id="GO:0003700">
    <property type="term" value="F:DNA-binding transcription factor activity"/>
    <property type="evidence" value="ECO:0007669"/>
    <property type="project" value="InterPro"/>
</dbReference>
<dbReference type="EMBL" id="VWAK01000049">
    <property type="protein sequence ID" value="KAA5227387.1"/>
    <property type="molecule type" value="Genomic_DNA"/>
</dbReference>
<dbReference type="AlphaFoldDB" id="A0A7J4YJ97"/>
<keyword evidence="2" id="KW-0238">DNA-binding</keyword>
<dbReference type="SUPFAM" id="SSF46689">
    <property type="entry name" value="Homeodomain-like"/>
    <property type="match status" value="2"/>
</dbReference>
<evidence type="ECO:0000313" key="7">
    <source>
        <dbReference type="Proteomes" id="UP000421791"/>
    </source>
</evidence>
<accession>A0A7J4YJ97</accession>
<dbReference type="SMART" id="SM00342">
    <property type="entry name" value="HTH_ARAC"/>
    <property type="match status" value="1"/>
</dbReference>
<reference evidence="7 8" key="1">
    <citation type="journal article" date="2019" name="Nat. Med.">
        <title>A library of human gut bacterial isolates paired with longitudinal multiomics data enables mechanistic microbiome research.</title>
        <authorList>
            <person name="Poyet M."/>
            <person name="Groussin M."/>
            <person name="Gibbons S.M."/>
            <person name="Avila-Pacheco J."/>
            <person name="Jiang X."/>
            <person name="Kearney S.M."/>
            <person name="Perrotta A.R."/>
            <person name="Berdy B."/>
            <person name="Zhao S."/>
            <person name="Lieberman T.D."/>
            <person name="Swanson P.K."/>
            <person name="Smith M."/>
            <person name="Roesemann S."/>
            <person name="Alexander J.E."/>
            <person name="Rich S.A."/>
            <person name="Livny J."/>
            <person name="Vlamakis H."/>
            <person name="Clish C."/>
            <person name="Bullock K."/>
            <person name="Deik A."/>
            <person name="Scott J."/>
            <person name="Pierce K.A."/>
            <person name="Xavier R.J."/>
            <person name="Alm E.J."/>
        </authorList>
    </citation>
    <scope>NUCLEOTIDE SEQUENCE [LARGE SCALE GENOMIC DNA]</scope>
    <source>
        <strain evidence="6 8">BIOML-A2</strain>
        <strain evidence="5 7">BIOML-A6</strain>
    </source>
</reference>
<dbReference type="EMBL" id="VWAG01000051">
    <property type="protein sequence ID" value="KAA5253039.1"/>
    <property type="molecule type" value="Genomic_DNA"/>
</dbReference>
<sequence length="283" mass="33029">MKKTDNNNLYERLENAARETGWHLWMTETAHALRHADIYRFGTWAELERLSKNIPAMQWLVAKLDSFHINPSPVSPVEAAFYILACYCPDNKVLGYVMDTLMLCYRRSDSKGMLMCARIHSVVNRKEEYPHLNGLYNILVGFYLKEFSRFLEPAWKGGSFMTENDFREAERYLPDFKASGFREMVLARVTAQMTGEELAKRCHMSNTTFRAHFKATFGTTVSNWLRERKKSRIMDMLCSTDMPIQKISERNGFRNESTFSEYCRRNFGVAPTEIRKNTSLTKN</sequence>
<dbReference type="PANTHER" id="PTHR43280:SF10">
    <property type="entry name" value="REGULATORY PROTEIN POCR"/>
    <property type="match status" value="1"/>
</dbReference>
<dbReference type="InterPro" id="IPR009057">
    <property type="entry name" value="Homeodomain-like_sf"/>
</dbReference>
<dbReference type="InterPro" id="IPR018060">
    <property type="entry name" value="HTH_AraC"/>
</dbReference>
<dbReference type="Pfam" id="PF12833">
    <property type="entry name" value="HTH_18"/>
    <property type="match status" value="1"/>
</dbReference>
<keyword evidence="3" id="KW-0804">Transcription</keyword>
<dbReference type="PROSITE" id="PS01124">
    <property type="entry name" value="HTH_ARAC_FAMILY_2"/>
    <property type="match status" value="1"/>
</dbReference>
<name>A0A7J4YJ97_9BACE</name>
<dbReference type="Gene3D" id="1.10.10.60">
    <property type="entry name" value="Homeodomain-like"/>
    <property type="match status" value="1"/>
</dbReference>
<dbReference type="Proteomes" id="UP000440198">
    <property type="component" value="Unassembled WGS sequence"/>
</dbReference>